<gene>
    <name evidence="8" type="ORF">GCM10007100_09040</name>
</gene>
<accession>A0A918WGM0</accession>
<evidence type="ECO:0000256" key="3">
    <source>
        <dbReference type="ARBA" id="ARBA00023082"/>
    </source>
</evidence>
<dbReference type="PANTHER" id="PTHR43133">
    <property type="entry name" value="RNA POLYMERASE ECF-TYPE SIGMA FACTO"/>
    <property type="match status" value="1"/>
</dbReference>
<sequence length="178" mass="20939">MNSDRDRDKLIPIERGDQFTRHLVTAQPRIRGFIFSLVGDQTATDDILQEVSTVLWRKFDQFEPGTNFTSWALSIARFSVLEWRRQQKRVPLPIEEETLHALADEAEAFALPLADMREPLRLCLTQLSPRQQQLITERYLRDEPVQSIATRWQRTRMAIYKLLNKTHQQLLLCLRTHA</sequence>
<dbReference type="InterPro" id="IPR014284">
    <property type="entry name" value="RNA_pol_sigma-70_dom"/>
</dbReference>
<evidence type="ECO:0000256" key="5">
    <source>
        <dbReference type="ARBA" id="ARBA00023163"/>
    </source>
</evidence>
<dbReference type="PANTHER" id="PTHR43133:SF51">
    <property type="entry name" value="RNA POLYMERASE SIGMA FACTOR"/>
    <property type="match status" value="1"/>
</dbReference>
<dbReference type="InterPro" id="IPR007627">
    <property type="entry name" value="RNA_pol_sigma70_r2"/>
</dbReference>
<dbReference type="Proteomes" id="UP000644507">
    <property type="component" value="Unassembled WGS sequence"/>
</dbReference>
<evidence type="ECO:0000313" key="8">
    <source>
        <dbReference type="EMBL" id="GHC45796.1"/>
    </source>
</evidence>
<proteinExistence type="inferred from homology"/>
<keyword evidence="3" id="KW-0731">Sigma factor</keyword>
<keyword evidence="5" id="KW-0804">Transcription</keyword>
<dbReference type="NCBIfam" id="TIGR02937">
    <property type="entry name" value="sigma70-ECF"/>
    <property type="match status" value="1"/>
</dbReference>
<evidence type="ECO:0000256" key="4">
    <source>
        <dbReference type="ARBA" id="ARBA00023125"/>
    </source>
</evidence>
<evidence type="ECO:0000259" key="6">
    <source>
        <dbReference type="Pfam" id="PF04542"/>
    </source>
</evidence>
<dbReference type="SUPFAM" id="SSF88946">
    <property type="entry name" value="Sigma2 domain of RNA polymerase sigma factors"/>
    <property type="match status" value="1"/>
</dbReference>
<organism evidence="8 9">
    <name type="scientific">Roseibacillus persicicus</name>
    <dbReference type="NCBI Taxonomy" id="454148"/>
    <lineage>
        <taxon>Bacteria</taxon>
        <taxon>Pseudomonadati</taxon>
        <taxon>Verrucomicrobiota</taxon>
        <taxon>Verrucomicrobiia</taxon>
        <taxon>Verrucomicrobiales</taxon>
        <taxon>Verrucomicrobiaceae</taxon>
        <taxon>Roseibacillus</taxon>
    </lineage>
</organism>
<name>A0A918WGM0_9BACT</name>
<dbReference type="Gene3D" id="1.10.1740.10">
    <property type="match status" value="1"/>
</dbReference>
<dbReference type="AlphaFoldDB" id="A0A918WGM0"/>
<dbReference type="InterPro" id="IPR013324">
    <property type="entry name" value="RNA_pol_sigma_r3/r4-like"/>
</dbReference>
<dbReference type="InterPro" id="IPR013325">
    <property type="entry name" value="RNA_pol_sigma_r2"/>
</dbReference>
<dbReference type="GO" id="GO:0003677">
    <property type="term" value="F:DNA binding"/>
    <property type="evidence" value="ECO:0007669"/>
    <property type="project" value="UniProtKB-KW"/>
</dbReference>
<comment type="caution">
    <text evidence="8">The sequence shown here is derived from an EMBL/GenBank/DDBJ whole genome shotgun (WGS) entry which is preliminary data.</text>
</comment>
<evidence type="ECO:0000256" key="2">
    <source>
        <dbReference type="ARBA" id="ARBA00023015"/>
    </source>
</evidence>
<dbReference type="EMBL" id="BMXI01000003">
    <property type="protein sequence ID" value="GHC45796.1"/>
    <property type="molecule type" value="Genomic_DNA"/>
</dbReference>
<evidence type="ECO:0000313" key="9">
    <source>
        <dbReference type="Proteomes" id="UP000644507"/>
    </source>
</evidence>
<dbReference type="RefSeq" id="WP_189567746.1">
    <property type="nucleotide sequence ID" value="NZ_BMXI01000003.1"/>
</dbReference>
<comment type="similarity">
    <text evidence="1">Belongs to the sigma-70 factor family. ECF subfamily.</text>
</comment>
<feature type="domain" description="RNA polymerase sigma-70 region 2" evidence="6">
    <location>
        <begin position="27"/>
        <end position="89"/>
    </location>
</feature>
<evidence type="ECO:0000256" key="1">
    <source>
        <dbReference type="ARBA" id="ARBA00010641"/>
    </source>
</evidence>
<dbReference type="Pfam" id="PF04542">
    <property type="entry name" value="Sigma70_r2"/>
    <property type="match status" value="1"/>
</dbReference>
<dbReference type="NCBIfam" id="TIGR02989">
    <property type="entry name" value="Sig-70_gvs1"/>
    <property type="match status" value="1"/>
</dbReference>
<protein>
    <recommendedName>
        <fullName evidence="10">RNA polymerase subunit sigma-70</fullName>
    </recommendedName>
</protein>
<evidence type="ECO:0008006" key="10">
    <source>
        <dbReference type="Google" id="ProtNLM"/>
    </source>
</evidence>
<keyword evidence="2" id="KW-0805">Transcription regulation</keyword>
<reference evidence="8" key="1">
    <citation type="journal article" date="2014" name="Int. J. Syst. Evol. Microbiol.">
        <title>Complete genome sequence of Corynebacterium casei LMG S-19264T (=DSM 44701T), isolated from a smear-ripened cheese.</title>
        <authorList>
            <consortium name="US DOE Joint Genome Institute (JGI-PGF)"/>
            <person name="Walter F."/>
            <person name="Albersmeier A."/>
            <person name="Kalinowski J."/>
            <person name="Ruckert C."/>
        </authorList>
    </citation>
    <scope>NUCLEOTIDE SEQUENCE</scope>
    <source>
        <strain evidence="8">KCTC 12988</strain>
    </source>
</reference>
<dbReference type="InterPro" id="IPR014331">
    <property type="entry name" value="RNA_pol_sigma70_ECF_RHOBA"/>
</dbReference>
<dbReference type="Pfam" id="PF04545">
    <property type="entry name" value="Sigma70_r4"/>
    <property type="match status" value="1"/>
</dbReference>
<keyword evidence="9" id="KW-1185">Reference proteome</keyword>
<reference evidence="8" key="2">
    <citation type="submission" date="2020-09" db="EMBL/GenBank/DDBJ databases">
        <authorList>
            <person name="Sun Q."/>
            <person name="Kim S."/>
        </authorList>
    </citation>
    <scope>NUCLEOTIDE SEQUENCE</scope>
    <source>
        <strain evidence="8">KCTC 12988</strain>
    </source>
</reference>
<dbReference type="GO" id="GO:0016987">
    <property type="term" value="F:sigma factor activity"/>
    <property type="evidence" value="ECO:0007669"/>
    <property type="project" value="UniProtKB-KW"/>
</dbReference>
<keyword evidence="4" id="KW-0238">DNA-binding</keyword>
<dbReference type="SUPFAM" id="SSF88659">
    <property type="entry name" value="Sigma3 and sigma4 domains of RNA polymerase sigma factors"/>
    <property type="match status" value="1"/>
</dbReference>
<evidence type="ECO:0000259" key="7">
    <source>
        <dbReference type="Pfam" id="PF04545"/>
    </source>
</evidence>
<dbReference type="InterPro" id="IPR007630">
    <property type="entry name" value="RNA_pol_sigma70_r4"/>
</dbReference>
<feature type="domain" description="RNA polymerase sigma-70 region 4" evidence="7">
    <location>
        <begin position="123"/>
        <end position="170"/>
    </location>
</feature>
<dbReference type="GO" id="GO:0006352">
    <property type="term" value="P:DNA-templated transcription initiation"/>
    <property type="evidence" value="ECO:0007669"/>
    <property type="project" value="InterPro"/>
</dbReference>
<dbReference type="InterPro" id="IPR039425">
    <property type="entry name" value="RNA_pol_sigma-70-like"/>
</dbReference>